<gene>
    <name evidence="1" type="ORF">THII_2008</name>
</gene>
<proteinExistence type="predicted"/>
<sequence>MNHFYRVAITKQFLGSAIEHKEPPLQGQIQTKVTDSTTQGDFKLITVDCDDSQHRLNITLPGVQNLEEDEVTQLAPLYQPERSIKRFDPKTRKEESVVMPAADLTRFYAAKPVEKSTKAKK</sequence>
<accession>A0A090AMA4</accession>
<name>A0A090AMA4_9GAMM</name>
<evidence type="ECO:0000313" key="2">
    <source>
        <dbReference type="Proteomes" id="UP000031623"/>
    </source>
</evidence>
<organism evidence="1 2">
    <name type="scientific">Thioploca ingrica</name>
    <dbReference type="NCBI Taxonomy" id="40754"/>
    <lineage>
        <taxon>Bacteria</taxon>
        <taxon>Pseudomonadati</taxon>
        <taxon>Pseudomonadota</taxon>
        <taxon>Gammaproteobacteria</taxon>
        <taxon>Thiotrichales</taxon>
        <taxon>Thiotrichaceae</taxon>
        <taxon>Thioploca</taxon>
    </lineage>
</organism>
<dbReference type="EMBL" id="AP014633">
    <property type="protein sequence ID" value="BAP56305.1"/>
    <property type="molecule type" value="Genomic_DNA"/>
</dbReference>
<dbReference type="STRING" id="40754.THII_2008"/>
<dbReference type="KEGG" id="tig:THII_2008"/>
<evidence type="ECO:0000313" key="1">
    <source>
        <dbReference type="EMBL" id="BAP56305.1"/>
    </source>
</evidence>
<dbReference type="HOGENOM" id="CLU_2036985_0_0_6"/>
<protein>
    <submittedName>
        <fullName evidence="1">Uncharacterized protein</fullName>
    </submittedName>
</protein>
<dbReference type="AlphaFoldDB" id="A0A090AMA4"/>
<dbReference type="Proteomes" id="UP000031623">
    <property type="component" value="Chromosome"/>
</dbReference>
<reference evidence="1 2" key="1">
    <citation type="journal article" date="2014" name="ISME J.">
        <title>Ecophysiology of Thioploca ingrica as revealed by the complete genome sequence supplemented with proteomic evidence.</title>
        <authorList>
            <person name="Kojima H."/>
            <person name="Ogura Y."/>
            <person name="Yamamoto N."/>
            <person name="Togashi T."/>
            <person name="Mori H."/>
            <person name="Watanabe T."/>
            <person name="Nemoto F."/>
            <person name="Kurokawa K."/>
            <person name="Hayashi T."/>
            <person name="Fukui M."/>
        </authorList>
    </citation>
    <scope>NUCLEOTIDE SEQUENCE [LARGE SCALE GENOMIC DNA]</scope>
</reference>
<keyword evidence="2" id="KW-1185">Reference proteome</keyword>